<feature type="domain" description="Reverse transcriptase Ty1/copia-type" evidence="1">
    <location>
        <begin position="175"/>
        <end position="231"/>
    </location>
</feature>
<comment type="caution">
    <text evidence="3">The sequence shown here is derived from an EMBL/GenBank/DDBJ whole genome shotgun (WGS) entry which is preliminary data.</text>
</comment>
<gene>
    <name evidence="3" type="ORF">Sradi_2032600</name>
</gene>
<dbReference type="Pfam" id="PF07727">
    <property type="entry name" value="RVT_2"/>
    <property type="match status" value="1"/>
</dbReference>
<protein>
    <submittedName>
        <fullName evidence="3">Retrovirus-related Pol polyprotein from transposon RE1</fullName>
    </submittedName>
</protein>
<proteinExistence type="predicted"/>
<reference evidence="3" key="2">
    <citation type="journal article" date="2024" name="Plant">
        <title>Genomic evolution and insights into agronomic trait innovations of Sesamum species.</title>
        <authorList>
            <person name="Miao H."/>
            <person name="Wang L."/>
            <person name="Qu L."/>
            <person name="Liu H."/>
            <person name="Sun Y."/>
            <person name="Le M."/>
            <person name="Wang Q."/>
            <person name="Wei S."/>
            <person name="Zheng Y."/>
            <person name="Lin W."/>
            <person name="Duan Y."/>
            <person name="Cao H."/>
            <person name="Xiong S."/>
            <person name="Wang X."/>
            <person name="Wei L."/>
            <person name="Li C."/>
            <person name="Ma Q."/>
            <person name="Ju M."/>
            <person name="Zhao R."/>
            <person name="Li G."/>
            <person name="Mu C."/>
            <person name="Tian Q."/>
            <person name="Mei H."/>
            <person name="Zhang T."/>
            <person name="Gao T."/>
            <person name="Zhang H."/>
        </authorList>
    </citation>
    <scope>NUCLEOTIDE SEQUENCE</scope>
    <source>
        <strain evidence="3">G02</strain>
    </source>
</reference>
<dbReference type="AlphaFoldDB" id="A0AAW2TGA0"/>
<sequence length="235" mass="26960">MVIQTGTKLLWINERREQPQIADLNATDSQTGDQESVQNAMDNEAISEVVRNEDHRTGKTVAVGKLVEKLYILDEHSFKADTIRHMIEQVQDVGLVVKTTDVNLWHKRLGHTSPRVLNNLDFLKDNKTIVNMCEICSLAKQHRLEFPEPKSYSQASKLEDWKAAMQNELDALEENNTWEATTLPKNKRAIGCRWIFKLKLNADGSVNKHKERLVAKGYNQVEGIDYADSFSQWQK</sequence>
<dbReference type="InterPro" id="IPR025724">
    <property type="entry name" value="GAG-pre-integrase_dom"/>
</dbReference>
<dbReference type="Pfam" id="PF13976">
    <property type="entry name" value="gag_pre-integrs"/>
    <property type="match status" value="1"/>
</dbReference>
<feature type="domain" description="GAG-pre-integrase" evidence="2">
    <location>
        <begin position="70"/>
        <end position="141"/>
    </location>
</feature>
<reference evidence="3" key="1">
    <citation type="submission" date="2020-06" db="EMBL/GenBank/DDBJ databases">
        <authorList>
            <person name="Li T."/>
            <person name="Hu X."/>
            <person name="Zhang T."/>
            <person name="Song X."/>
            <person name="Zhang H."/>
            <person name="Dai N."/>
            <person name="Sheng W."/>
            <person name="Hou X."/>
            <person name="Wei L."/>
        </authorList>
    </citation>
    <scope>NUCLEOTIDE SEQUENCE</scope>
    <source>
        <strain evidence="3">G02</strain>
        <tissue evidence="3">Leaf</tissue>
    </source>
</reference>
<organism evidence="3">
    <name type="scientific">Sesamum radiatum</name>
    <name type="common">Black benniseed</name>
    <dbReference type="NCBI Taxonomy" id="300843"/>
    <lineage>
        <taxon>Eukaryota</taxon>
        <taxon>Viridiplantae</taxon>
        <taxon>Streptophyta</taxon>
        <taxon>Embryophyta</taxon>
        <taxon>Tracheophyta</taxon>
        <taxon>Spermatophyta</taxon>
        <taxon>Magnoliopsida</taxon>
        <taxon>eudicotyledons</taxon>
        <taxon>Gunneridae</taxon>
        <taxon>Pentapetalae</taxon>
        <taxon>asterids</taxon>
        <taxon>lamiids</taxon>
        <taxon>Lamiales</taxon>
        <taxon>Pedaliaceae</taxon>
        <taxon>Sesamum</taxon>
    </lineage>
</organism>
<dbReference type="InterPro" id="IPR013103">
    <property type="entry name" value="RVT_2"/>
</dbReference>
<evidence type="ECO:0000259" key="2">
    <source>
        <dbReference type="Pfam" id="PF13976"/>
    </source>
</evidence>
<accession>A0AAW2TGA0</accession>
<dbReference type="EMBL" id="JACGWJ010000008">
    <property type="protein sequence ID" value="KAL0403918.1"/>
    <property type="molecule type" value="Genomic_DNA"/>
</dbReference>
<evidence type="ECO:0000259" key="1">
    <source>
        <dbReference type="Pfam" id="PF07727"/>
    </source>
</evidence>
<evidence type="ECO:0000313" key="3">
    <source>
        <dbReference type="EMBL" id="KAL0403918.1"/>
    </source>
</evidence>
<name>A0AAW2TGA0_SESRA</name>